<dbReference type="InterPro" id="IPR023214">
    <property type="entry name" value="HAD_sf"/>
</dbReference>
<comment type="caution">
    <text evidence="1">The sequence shown here is derived from an EMBL/GenBank/DDBJ whole genome shotgun (WGS) entry which is preliminary data.</text>
</comment>
<dbReference type="CDD" id="cd07516">
    <property type="entry name" value="HAD_Pase"/>
    <property type="match status" value="1"/>
</dbReference>
<dbReference type="InterPro" id="IPR000150">
    <property type="entry name" value="Cof"/>
</dbReference>
<keyword evidence="1" id="KW-0378">Hydrolase</keyword>
<name>A0ABV4U561_9BACT</name>
<dbReference type="Gene3D" id="3.30.1240.10">
    <property type="match status" value="1"/>
</dbReference>
<dbReference type="RefSeq" id="WP_425344900.1">
    <property type="nucleotide sequence ID" value="NZ_JBGUBD010000003.1"/>
</dbReference>
<dbReference type="Gene3D" id="3.40.50.1000">
    <property type="entry name" value="HAD superfamily/HAD-like"/>
    <property type="match status" value="1"/>
</dbReference>
<organism evidence="1 2">
    <name type="scientific">Natronomicrosphaera hydrolytica</name>
    <dbReference type="NCBI Taxonomy" id="3242702"/>
    <lineage>
        <taxon>Bacteria</taxon>
        <taxon>Pseudomonadati</taxon>
        <taxon>Planctomycetota</taxon>
        <taxon>Phycisphaerae</taxon>
        <taxon>Phycisphaerales</taxon>
        <taxon>Phycisphaeraceae</taxon>
        <taxon>Natronomicrosphaera</taxon>
    </lineage>
</organism>
<dbReference type="EMBL" id="JBGUBD010000003">
    <property type="protein sequence ID" value="MFA9477881.1"/>
    <property type="molecule type" value="Genomic_DNA"/>
</dbReference>
<dbReference type="NCBIfam" id="TIGR00099">
    <property type="entry name" value="Cof-subfamily"/>
    <property type="match status" value="1"/>
</dbReference>
<evidence type="ECO:0000313" key="2">
    <source>
        <dbReference type="Proteomes" id="UP001575105"/>
    </source>
</evidence>
<proteinExistence type="predicted"/>
<gene>
    <name evidence="1" type="ORF">ACERK3_06175</name>
</gene>
<dbReference type="SFLD" id="SFLDS00003">
    <property type="entry name" value="Haloacid_Dehalogenase"/>
    <property type="match status" value="1"/>
</dbReference>
<dbReference type="PANTHER" id="PTHR10000">
    <property type="entry name" value="PHOSPHOSERINE PHOSPHATASE"/>
    <property type="match status" value="1"/>
</dbReference>
<dbReference type="PANTHER" id="PTHR10000:SF8">
    <property type="entry name" value="HAD SUPERFAMILY HYDROLASE-LIKE, TYPE 3"/>
    <property type="match status" value="1"/>
</dbReference>
<dbReference type="Proteomes" id="UP001575105">
    <property type="component" value="Unassembled WGS sequence"/>
</dbReference>
<dbReference type="SFLD" id="SFLDG01140">
    <property type="entry name" value="C2.B:_Phosphomannomutase_and_P"/>
    <property type="match status" value="1"/>
</dbReference>
<evidence type="ECO:0000313" key="1">
    <source>
        <dbReference type="EMBL" id="MFA9477881.1"/>
    </source>
</evidence>
<keyword evidence="2" id="KW-1185">Reference proteome</keyword>
<dbReference type="SUPFAM" id="SSF56784">
    <property type="entry name" value="HAD-like"/>
    <property type="match status" value="1"/>
</dbReference>
<reference evidence="1 2" key="1">
    <citation type="submission" date="2024-08" db="EMBL/GenBank/DDBJ databases">
        <title>Whole-genome sequencing of halo(alkali)philic microorganisms from hypersaline lakes.</title>
        <authorList>
            <person name="Sorokin D.Y."/>
            <person name="Merkel A.Y."/>
            <person name="Messina E."/>
            <person name="Yakimov M."/>
        </authorList>
    </citation>
    <scope>NUCLEOTIDE SEQUENCE [LARGE SCALE GENOMIC DNA]</scope>
    <source>
        <strain evidence="1 2">AB-hyl4</strain>
    </source>
</reference>
<dbReference type="InterPro" id="IPR036412">
    <property type="entry name" value="HAD-like_sf"/>
</dbReference>
<dbReference type="EC" id="3.1.3.-" evidence="1"/>
<protein>
    <submittedName>
        <fullName evidence="1">Cof-type HAD-IIB family hydrolase</fullName>
        <ecNumber evidence="1">3.1.3.-</ecNumber>
    </submittedName>
</protein>
<dbReference type="Pfam" id="PF08282">
    <property type="entry name" value="Hydrolase_3"/>
    <property type="match status" value="1"/>
</dbReference>
<accession>A0ABV4U561</accession>
<dbReference type="GO" id="GO:0016787">
    <property type="term" value="F:hydrolase activity"/>
    <property type="evidence" value="ECO:0007669"/>
    <property type="project" value="UniProtKB-KW"/>
</dbReference>
<sequence length="278" mass="30806">MDRTATVNPPTAIRLIALDLDGTLLRSDKRLSVRCVRAIAEATAKGVHVVLASARPPRTVRELYHRLKLETLQINYNGALVHDALRKRNVRHTPMCHKLATSIVRYARKLDPQVVVSIEILDKWYTDRVDDELKTETARQQGPDFVGPLEAFLHVPVTKLMLLAPPERLMPVGEAIRKKFGSQTSLLISDRHLLQVVHPEVDKAAAVRWVAEQYGIDASEVMAIGDAPNDLGMLRDAGLGVAVGNAWPTVREAADVIVSENDKDGVAEAIRRFVLDKS</sequence>